<dbReference type="AlphaFoldDB" id="A0A4R4D864"/>
<gene>
    <name evidence="2" type="ORF">EXY23_19955</name>
</gene>
<keyword evidence="1" id="KW-1133">Transmembrane helix</keyword>
<dbReference type="RefSeq" id="WP_132293632.1">
    <property type="nucleotide sequence ID" value="NZ_SKBM01000023.1"/>
</dbReference>
<feature type="transmembrane region" description="Helical" evidence="1">
    <location>
        <begin position="42"/>
        <end position="65"/>
    </location>
</feature>
<evidence type="ECO:0000313" key="3">
    <source>
        <dbReference type="Proteomes" id="UP000295023"/>
    </source>
</evidence>
<comment type="caution">
    <text evidence="2">The sequence shown here is derived from an EMBL/GenBank/DDBJ whole genome shotgun (WGS) entry which is preliminary data.</text>
</comment>
<keyword evidence="3" id="KW-1185">Reference proteome</keyword>
<name>A0A4R4D864_9PROT</name>
<dbReference type="Proteomes" id="UP000295023">
    <property type="component" value="Unassembled WGS sequence"/>
</dbReference>
<dbReference type="EMBL" id="SKBM01000023">
    <property type="protein sequence ID" value="TCZ56258.1"/>
    <property type="molecule type" value="Genomic_DNA"/>
</dbReference>
<reference evidence="2 3" key="1">
    <citation type="submission" date="2019-03" db="EMBL/GenBank/DDBJ databases">
        <title>Paracraurococcus aquatilis NE82 genome sequence.</title>
        <authorList>
            <person name="Zhao Y."/>
            <person name="Du Z."/>
        </authorList>
    </citation>
    <scope>NUCLEOTIDE SEQUENCE [LARGE SCALE GENOMIC DNA]</scope>
    <source>
        <strain evidence="2 3">NE82</strain>
    </source>
</reference>
<evidence type="ECO:0000256" key="1">
    <source>
        <dbReference type="SAM" id="Phobius"/>
    </source>
</evidence>
<accession>A0A4R4D864</accession>
<proteinExistence type="predicted"/>
<keyword evidence="1" id="KW-0472">Membrane</keyword>
<keyword evidence="1" id="KW-0812">Transmembrane</keyword>
<protein>
    <submittedName>
        <fullName evidence="2">Uncharacterized protein</fullName>
    </submittedName>
</protein>
<evidence type="ECO:0000313" key="2">
    <source>
        <dbReference type="EMBL" id="TCZ56258.1"/>
    </source>
</evidence>
<sequence>MNLLGPLILLIQAGAGLTLAGHCALAAVALLRGRGPEAARIILADGVILALGLATGATLLTLLSLGDWDALGRFLAILALRTALKRAFAAERAALVPSASTSGWNRAAP</sequence>
<organism evidence="2 3">
    <name type="scientific">Roseicella aquatilis</name>
    <dbReference type="NCBI Taxonomy" id="2527868"/>
    <lineage>
        <taxon>Bacteria</taxon>
        <taxon>Pseudomonadati</taxon>
        <taxon>Pseudomonadota</taxon>
        <taxon>Alphaproteobacteria</taxon>
        <taxon>Acetobacterales</taxon>
        <taxon>Roseomonadaceae</taxon>
        <taxon>Roseicella</taxon>
    </lineage>
</organism>